<dbReference type="GO" id="GO:0043812">
    <property type="term" value="F:phosphatidylinositol-4-phosphate phosphatase activity"/>
    <property type="evidence" value="ECO:0007669"/>
    <property type="project" value="TreeGrafter"/>
</dbReference>
<dbReference type="PANTHER" id="PTHR45662:SF2">
    <property type="entry name" value="PHOSPHATIDYLINOSITOL-3-PHOSPHATASE SAC1"/>
    <property type="match status" value="1"/>
</dbReference>
<dbReference type="GO" id="GO:0005783">
    <property type="term" value="C:endoplasmic reticulum"/>
    <property type="evidence" value="ECO:0007669"/>
    <property type="project" value="TreeGrafter"/>
</dbReference>
<proteinExistence type="predicted"/>
<keyword evidence="1" id="KW-0812">Transmembrane</keyword>
<dbReference type="GO" id="GO:0046856">
    <property type="term" value="P:phosphatidylinositol dephosphorylation"/>
    <property type="evidence" value="ECO:0007669"/>
    <property type="project" value="TreeGrafter"/>
</dbReference>
<dbReference type="OrthoDB" id="405996at2759"/>
<gene>
    <name evidence="3" type="ORF">GOP47_0022454</name>
</gene>
<dbReference type="AlphaFoldDB" id="A0A9D4Z5I8"/>
<keyword evidence="1" id="KW-0472">Membrane</keyword>
<dbReference type="PROSITE" id="PS50275">
    <property type="entry name" value="SAC"/>
    <property type="match status" value="1"/>
</dbReference>
<comment type="caution">
    <text evidence="3">The sequence shown here is derived from an EMBL/GenBank/DDBJ whole genome shotgun (WGS) entry which is preliminary data.</text>
</comment>
<sequence>MISRKTGQLQFISDLPGGDSCQSCRRQVVFGFLGVLRLLSEAYALVVTSREYVGSYCGSTVYRICSMKFLRCGSESGHLTEIQRSNEAHLRSLLQLLEATPGLYMSYDADLTHSVQASLSLQRNQSLWKQVDSRFVWNKQLWDNLYKMQFDSFALPVIQGSFQTYELELKKTLLKVSLIARRCVRRIGTRMWRRGANSNGDVANFVETEQILQVNGCVASYVQVRGSIPIIWEQVVDLTYKPKIKLANLDETPRVVERHFRELTERYGFVVAVDLVNQHGSEAVLGMAYANAMQTLTTVNANIHYVPFDFHQICGQVKFEKLASLYEDIKDKLSKQGYFLMMDGCDIVEKQIGVVRTNCIDCLDRTNVTQSLLGRKSLEVQLQRLNIFEQSDTIDKFPNLDVKLKTLWADHGDNVSLQYSGTSALKGDFVRFGKRTVHGILKDGYSGLARYYYNNLHDGKRQDALDLAAGHYTASRGFSFREDRTSMKILTYLPLVAAVVFAGLVFTTKSLRNAQQDGYQLLYAFIWGTLTIVITALVRSNGRRFTSRPYLCKLN</sequence>
<evidence type="ECO:0000313" key="4">
    <source>
        <dbReference type="Proteomes" id="UP000886520"/>
    </source>
</evidence>
<dbReference type="PANTHER" id="PTHR45662">
    <property type="entry name" value="PHOSPHATIDYLINOSITIDE PHOSPHATASE SAC1"/>
    <property type="match status" value="1"/>
</dbReference>
<evidence type="ECO:0000259" key="2">
    <source>
        <dbReference type="PROSITE" id="PS50275"/>
    </source>
</evidence>
<reference evidence="3" key="1">
    <citation type="submission" date="2021-01" db="EMBL/GenBank/DDBJ databases">
        <title>Adiantum capillus-veneris genome.</title>
        <authorList>
            <person name="Fang Y."/>
            <person name="Liao Q."/>
        </authorList>
    </citation>
    <scope>NUCLEOTIDE SEQUENCE</scope>
    <source>
        <strain evidence="3">H3</strain>
        <tissue evidence="3">Leaf</tissue>
    </source>
</reference>
<evidence type="ECO:0000256" key="1">
    <source>
        <dbReference type="SAM" id="Phobius"/>
    </source>
</evidence>
<keyword evidence="4" id="KW-1185">Reference proteome</keyword>
<organism evidence="3 4">
    <name type="scientific">Adiantum capillus-veneris</name>
    <name type="common">Maidenhair fern</name>
    <dbReference type="NCBI Taxonomy" id="13818"/>
    <lineage>
        <taxon>Eukaryota</taxon>
        <taxon>Viridiplantae</taxon>
        <taxon>Streptophyta</taxon>
        <taxon>Embryophyta</taxon>
        <taxon>Tracheophyta</taxon>
        <taxon>Polypodiopsida</taxon>
        <taxon>Polypodiidae</taxon>
        <taxon>Polypodiales</taxon>
        <taxon>Pteridineae</taxon>
        <taxon>Pteridaceae</taxon>
        <taxon>Vittarioideae</taxon>
        <taxon>Adiantum</taxon>
    </lineage>
</organism>
<feature type="transmembrane region" description="Helical" evidence="1">
    <location>
        <begin position="489"/>
        <end position="507"/>
    </location>
</feature>
<accession>A0A9D4Z5I8</accession>
<dbReference type="EMBL" id="JABFUD020000022">
    <property type="protein sequence ID" value="KAI5061915.1"/>
    <property type="molecule type" value="Genomic_DNA"/>
</dbReference>
<dbReference type="InterPro" id="IPR002013">
    <property type="entry name" value="SAC_dom"/>
</dbReference>
<evidence type="ECO:0000313" key="3">
    <source>
        <dbReference type="EMBL" id="KAI5061915.1"/>
    </source>
</evidence>
<dbReference type="Pfam" id="PF02383">
    <property type="entry name" value="Syja_N"/>
    <property type="match status" value="1"/>
</dbReference>
<feature type="domain" description="SAC" evidence="2">
    <location>
        <begin position="94"/>
        <end position="421"/>
    </location>
</feature>
<dbReference type="Proteomes" id="UP000886520">
    <property type="component" value="Chromosome 22"/>
</dbReference>
<feature type="transmembrane region" description="Helical" evidence="1">
    <location>
        <begin position="519"/>
        <end position="538"/>
    </location>
</feature>
<name>A0A9D4Z5I8_ADICA</name>
<keyword evidence="1" id="KW-1133">Transmembrane helix</keyword>
<protein>
    <recommendedName>
        <fullName evidence="2">SAC domain-containing protein</fullName>
    </recommendedName>
</protein>